<gene>
    <name evidence="1" type="ORF">GCM10010478_55590</name>
</gene>
<organism evidence="1 2">
    <name type="scientific">Streptomyces erythrogriseus</name>
    <dbReference type="NCBI Taxonomy" id="284027"/>
    <lineage>
        <taxon>Bacteria</taxon>
        <taxon>Bacillati</taxon>
        <taxon>Actinomycetota</taxon>
        <taxon>Actinomycetes</taxon>
        <taxon>Kitasatosporales</taxon>
        <taxon>Streptomycetaceae</taxon>
        <taxon>Streptomyces</taxon>
        <taxon>Streptomyces griseoincarnatus group</taxon>
    </lineage>
</organism>
<reference evidence="1 2" key="1">
    <citation type="journal article" date="2019" name="Int. J. Syst. Evol. Microbiol.">
        <title>The Global Catalogue of Microorganisms (GCM) 10K type strain sequencing project: providing services to taxonomists for standard genome sequencing and annotation.</title>
        <authorList>
            <consortium name="The Broad Institute Genomics Platform"/>
            <consortium name="The Broad Institute Genome Sequencing Center for Infectious Disease"/>
            <person name="Wu L."/>
            <person name="Ma J."/>
        </authorList>
    </citation>
    <scope>NUCLEOTIDE SEQUENCE [LARGE SCALE GENOMIC DNA]</scope>
    <source>
        <strain evidence="1 2">JCM 9650</strain>
    </source>
</reference>
<proteinExistence type="predicted"/>
<dbReference type="EMBL" id="BAAAVA010000096">
    <property type="protein sequence ID" value="GAA2947336.1"/>
    <property type="molecule type" value="Genomic_DNA"/>
</dbReference>
<sequence>MHIGTGVVHVHPGGGILSTPRFVISGSLVIVGPYAGAEEHERHLLVTEGAGNWQDSGEDEFRFDANDGRLVSLLLQVPDGASTADASGDGWAMTSVEASGLQLAQAEGMSVPRCVSTRVTAPGGMLLCTTEAGSTAEADGRRRLRVAPDVDLLFSGSVYAGWMLYNPSAYLSAGWDVTTPSRPDPELAERLAEYLTLGDGRLLEALEDGDSAIVDALRALTARIPADRGNERGRRILRDCIDEFLDFWQ</sequence>
<dbReference type="Proteomes" id="UP001501423">
    <property type="component" value="Unassembled WGS sequence"/>
</dbReference>
<name>A0ABN3XCF4_9ACTN</name>
<keyword evidence="2" id="KW-1185">Reference proteome</keyword>
<comment type="caution">
    <text evidence="1">The sequence shown here is derived from an EMBL/GenBank/DDBJ whole genome shotgun (WGS) entry which is preliminary data.</text>
</comment>
<evidence type="ECO:0000313" key="1">
    <source>
        <dbReference type="EMBL" id="GAA2947336.1"/>
    </source>
</evidence>
<dbReference type="RefSeq" id="WP_102640544.1">
    <property type="nucleotide sequence ID" value="NZ_BAAAVA010000096.1"/>
</dbReference>
<accession>A0ABN3XCF4</accession>
<evidence type="ECO:0000313" key="2">
    <source>
        <dbReference type="Proteomes" id="UP001501423"/>
    </source>
</evidence>
<protein>
    <submittedName>
        <fullName evidence="1">Uncharacterized protein</fullName>
    </submittedName>
</protein>